<keyword evidence="1" id="KW-1133">Transmembrane helix</keyword>
<dbReference type="InterPro" id="IPR010721">
    <property type="entry name" value="UstE-like"/>
</dbReference>
<dbReference type="HOGENOM" id="CLU_043418_3_1_11"/>
<feature type="transmembrane region" description="Helical" evidence="1">
    <location>
        <begin position="6"/>
        <end position="29"/>
    </location>
</feature>
<keyword evidence="1" id="KW-0472">Membrane</keyword>
<comment type="caution">
    <text evidence="2">The sequence shown here is derived from an EMBL/GenBank/DDBJ whole genome shotgun (WGS) entry which is preliminary data.</text>
</comment>
<evidence type="ECO:0000313" key="2">
    <source>
        <dbReference type="EMBL" id="CCH70443.1"/>
    </source>
</evidence>
<dbReference type="Gene3D" id="1.20.120.1630">
    <property type="match status" value="1"/>
</dbReference>
<reference evidence="2 3" key="1">
    <citation type="journal article" date="2013" name="ISME J.">
        <title>A metabolic model for members of the genus Tetrasphaera involved in enhanced biological phosphorus removal.</title>
        <authorList>
            <person name="Kristiansen R."/>
            <person name="Nguyen H.T.T."/>
            <person name="Saunders A.M."/>
            <person name="Nielsen J.L."/>
            <person name="Wimmer R."/>
            <person name="Le V.Q."/>
            <person name="McIlroy S.J."/>
            <person name="Petrovski S."/>
            <person name="Seviour R.J."/>
            <person name="Calteau A."/>
            <person name="Nielsen K.L."/>
            <person name="Nielsen P.H."/>
        </authorList>
    </citation>
    <scope>NUCLEOTIDE SEQUENCE [LARGE SCALE GENOMIC DNA]</scope>
    <source>
        <strain evidence="2 3">Lp2</strain>
    </source>
</reference>
<evidence type="ECO:0000313" key="3">
    <source>
        <dbReference type="Proteomes" id="UP000013167"/>
    </source>
</evidence>
<dbReference type="STRING" id="1193181.BN10_580008"/>
<dbReference type="OrthoDB" id="9779233at2"/>
<feature type="transmembrane region" description="Helical" evidence="1">
    <location>
        <begin position="141"/>
        <end position="159"/>
    </location>
</feature>
<dbReference type="GO" id="GO:0016020">
    <property type="term" value="C:membrane"/>
    <property type="evidence" value="ECO:0007669"/>
    <property type="project" value="TreeGrafter"/>
</dbReference>
<organism evidence="2 3">
    <name type="scientific">Phycicoccus elongatus Lp2</name>
    <dbReference type="NCBI Taxonomy" id="1193181"/>
    <lineage>
        <taxon>Bacteria</taxon>
        <taxon>Bacillati</taxon>
        <taxon>Actinomycetota</taxon>
        <taxon>Actinomycetes</taxon>
        <taxon>Micrococcales</taxon>
        <taxon>Intrasporangiaceae</taxon>
        <taxon>Phycicoccus</taxon>
    </lineage>
</organism>
<proteinExistence type="predicted"/>
<dbReference type="PROSITE" id="PS50244">
    <property type="entry name" value="S5A_REDUCTASE"/>
    <property type="match status" value="1"/>
</dbReference>
<dbReference type="Pfam" id="PF06966">
    <property type="entry name" value="DUF1295"/>
    <property type="match status" value="1"/>
</dbReference>
<keyword evidence="1 2" id="KW-0812">Transmembrane</keyword>
<keyword evidence="3" id="KW-1185">Reference proteome</keyword>
<dbReference type="Proteomes" id="UP000013167">
    <property type="component" value="Unassembled WGS sequence"/>
</dbReference>
<evidence type="ECO:0000256" key="1">
    <source>
        <dbReference type="SAM" id="Phobius"/>
    </source>
</evidence>
<dbReference type="AlphaFoldDB" id="N0E0E7"/>
<dbReference type="EMBL" id="CAIZ01000128">
    <property type="protein sequence ID" value="CCH70443.1"/>
    <property type="molecule type" value="Genomic_DNA"/>
</dbReference>
<dbReference type="RefSeq" id="WP_010850292.1">
    <property type="nucleotide sequence ID" value="NZ_HF570956.1"/>
</dbReference>
<name>N0E0E7_9MICO</name>
<sequence>MPFDAGRFGLALLVSALAVVVLVAVTAWWSHRAGKVAVVDVVWGLFFAAIGCSLLVVNPGARALLLAVLATVWGVRLATHLWARARGHEEDFRYAAMLASVPPERRFAYAVKRFFVTQGVIAWIIAMPLTVAAATNRPVGVVAWLGVAVWAIGLGFEALGDAQLRRFKADPANKGKIMDRGLWSWTRHPNYFGDATVWWGLFLVSAEAWPGILTVLSPLAMTYFLVFRTGARLLEKEMAKRPGYREYMERTSGFFPLPPRRRTP</sequence>
<protein>
    <submittedName>
        <fullName evidence="2">Putative conserved transmembrane protein</fullName>
    </submittedName>
</protein>
<feature type="transmembrane region" description="Helical" evidence="1">
    <location>
        <begin position="36"/>
        <end position="57"/>
    </location>
</feature>
<dbReference type="PANTHER" id="PTHR32251">
    <property type="entry name" value="3-OXO-5-ALPHA-STEROID 4-DEHYDROGENASE"/>
    <property type="match status" value="1"/>
</dbReference>
<feature type="transmembrane region" description="Helical" evidence="1">
    <location>
        <begin position="114"/>
        <end position="135"/>
    </location>
</feature>
<feature type="transmembrane region" description="Helical" evidence="1">
    <location>
        <begin position="212"/>
        <end position="231"/>
    </location>
</feature>
<dbReference type="eggNOG" id="COG3752">
    <property type="taxonomic scope" value="Bacteria"/>
</dbReference>
<feature type="transmembrane region" description="Helical" evidence="1">
    <location>
        <begin position="63"/>
        <end position="83"/>
    </location>
</feature>
<accession>N0E0E7</accession>
<gene>
    <name evidence="2" type="ORF">BN10_580008</name>
</gene>
<dbReference type="PANTHER" id="PTHR32251:SF17">
    <property type="entry name" value="STEROID 5-ALPHA REDUCTASE C-TERMINAL DOMAIN-CONTAINING PROTEIN"/>
    <property type="match status" value="1"/>
</dbReference>